<comment type="caution">
    <text evidence="1">The sequence shown here is derived from an EMBL/GenBank/DDBJ whole genome shotgun (WGS) entry which is preliminary data.</text>
</comment>
<organism evidence="1">
    <name type="scientific">bioreactor metagenome</name>
    <dbReference type="NCBI Taxonomy" id="1076179"/>
    <lineage>
        <taxon>unclassified sequences</taxon>
        <taxon>metagenomes</taxon>
        <taxon>ecological metagenomes</taxon>
    </lineage>
</organism>
<sequence length="51" mass="5849">MKRSEEKGYLTEELYGGLPVYWYCDDDGFQAAAYVDSGEFLSDEDIENLSE</sequence>
<accession>A0A645ICJ3</accession>
<dbReference type="EMBL" id="VSSQ01111899">
    <property type="protein sequence ID" value="MPN49028.1"/>
    <property type="molecule type" value="Genomic_DNA"/>
</dbReference>
<protein>
    <submittedName>
        <fullName evidence="1">Uncharacterized protein</fullName>
    </submittedName>
</protein>
<proteinExistence type="predicted"/>
<gene>
    <name evidence="1" type="ORF">SDC9_196641</name>
</gene>
<evidence type="ECO:0000313" key="1">
    <source>
        <dbReference type="EMBL" id="MPN49028.1"/>
    </source>
</evidence>
<name>A0A645ICJ3_9ZZZZ</name>
<dbReference type="AlphaFoldDB" id="A0A645ICJ3"/>
<reference evidence="1" key="1">
    <citation type="submission" date="2019-08" db="EMBL/GenBank/DDBJ databases">
        <authorList>
            <person name="Kucharzyk K."/>
            <person name="Murdoch R.W."/>
            <person name="Higgins S."/>
            <person name="Loffler F."/>
        </authorList>
    </citation>
    <scope>NUCLEOTIDE SEQUENCE</scope>
</reference>